<dbReference type="SUPFAM" id="SSF46955">
    <property type="entry name" value="Putative DNA-binding domain"/>
    <property type="match status" value="1"/>
</dbReference>
<keyword evidence="2" id="KW-0175">Coiled coil</keyword>
<dbReference type="GO" id="GO:0005634">
    <property type="term" value="C:nucleus"/>
    <property type="evidence" value="ECO:0007669"/>
    <property type="project" value="TreeGrafter"/>
</dbReference>
<comment type="similarity">
    <text evidence="1">Belongs to the SKI family.</text>
</comment>
<dbReference type="GO" id="GO:0005667">
    <property type="term" value="C:transcription regulator complex"/>
    <property type="evidence" value="ECO:0007669"/>
    <property type="project" value="TreeGrafter"/>
</dbReference>
<dbReference type="GO" id="GO:0046332">
    <property type="term" value="F:SMAD binding"/>
    <property type="evidence" value="ECO:0007669"/>
    <property type="project" value="InterPro"/>
</dbReference>
<feature type="compositionally biased region" description="Basic and acidic residues" evidence="3">
    <location>
        <begin position="710"/>
        <end position="721"/>
    </location>
</feature>
<dbReference type="AlphaFoldDB" id="A0A813UEZ1"/>
<evidence type="ECO:0000313" key="7">
    <source>
        <dbReference type="Proteomes" id="UP000663829"/>
    </source>
</evidence>
<feature type="compositionally biased region" description="Low complexity" evidence="3">
    <location>
        <begin position="659"/>
        <end position="686"/>
    </location>
</feature>
<keyword evidence="7" id="KW-1185">Reference proteome</keyword>
<dbReference type="Pfam" id="PF08782">
    <property type="entry name" value="c-SKI_SMAD_bind"/>
    <property type="match status" value="1"/>
</dbReference>
<dbReference type="EMBL" id="CAJOBC010000671">
    <property type="protein sequence ID" value="CAF3613609.1"/>
    <property type="molecule type" value="Genomic_DNA"/>
</dbReference>
<feature type="region of interest" description="Disordered" evidence="3">
    <location>
        <begin position="66"/>
        <end position="89"/>
    </location>
</feature>
<evidence type="ECO:0000313" key="6">
    <source>
        <dbReference type="EMBL" id="CAF3613609.1"/>
    </source>
</evidence>
<sequence>MTTTTSQAATNGYVTVPSSFDPYLFKMLRHCHPSSKSSIPYSSSLTTNELILQHALAQSYYNHSHTHASSGNSTINHNSSNSNTLPPNVAVTKSSLDYVSHYQSPLGSRNNSLSSKLCSTTPSINSTTSTNPMTKTTTTNGNWEEYCTKSLKSGATKETWDQWLQPPLGAVIQGPSCIQADKSGEKSDTTLCGERITCFIVGGEKRLCLPEILNTVLKDFSLQEINSACEKLHIYCSRCTNDQLDVLKITQVLPFNAPSCGLITQTDAERLCAILLQQRFKGHLWSNQFERLYSIKVQHKCFGKCCGLLYPTLYVSPHAECIQCDTCQALFSPKTFVSHGHKSEENRICHWGFNSDNWRSYLKIRSIEDNKAREELELFKEKFSKKRPPSACSTPTNPIEKRFKLLPDWSGNASATVSNASVLFGHNLFKKGLDNSNQSKLEEYPPFGLPRPAIIPSSNVHNDLIVRTTLNNDVNRIRNEKLKDIELSPVSTSTKEYPLKIIRSISPDPICSSAASITTTNAASFNDFSLEGIKQVVEATVSTQRSRTQLINYISQLHLTLQAKLATALQSQVELHERQNSLQHENDNLRIKIQKLDQENFSLKHRMEQLLTLSSPSKRVHHDPSVDLYTTLAKKLSNHTGKRHHHYTSKTNSPHIKDTTTSSSTTSGGSKYYSSSHSSNSNPSSPIAAATYPSLSSRLGLLLGTTNGHNRHENHQDDSDSRSSSPNSSSYSPPQEQEQQPQHYKKRFCCTETLQVVETSSPPLTLLPPPSSQPQEEQDHLLKEKETKKQHKKLDDIVDSLKEQQKKQLEEDQDSHENVDDDDLEQRNQELFIEESQKDIENDENEDEIEINVDDDIVVAKKTEQDTITTTE</sequence>
<dbReference type="PANTHER" id="PTHR10005">
    <property type="entry name" value="SKI ONCOGENE-RELATED"/>
    <property type="match status" value="1"/>
</dbReference>
<dbReference type="Proteomes" id="UP000681722">
    <property type="component" value="Unassembled WGS sequence"/>
</dbReference>
<evidence type="ECO:0000259" key="4">
    <source>
        <dbReference type="SMART" id="SM01046"/>
    </source>
</evidence>
<feature type="region of interest" description="Disordered" evidence="3">
    <location>
        <begin position="760"/>
        <end position="847"/>
    </location>
</feature>
<feature type="compositionally biased region" description="Basic residues" evidence="3">
    <location>
        <begin position="636"/>
        <end position="648"/>
    </location>
</feature>
<dbReference type="Pfam" id="PF02437">
    <property type="entry name" value="Ski_Sno_DHD"/>
    <property type="match status" value="1"/>
</dbReference>
<evidence type="ECO:0000256" key="2">
    <source>
        <dbReference type="SAM" id="Coils"/>
    </source>
</evidence>
<feature type="domain" description="c-SKI SMAD4-binding" evidence="4">
    <location>
        <begin position="294"/>
        <end position="384"/>
    </location>
</feature>
<dbReference type="InterPro" id="IPR003380">
    <property type="entry name" value="SKI/SNO/DAC"/>
</dbReference>
<feature type="compositionally biased region" description="Basic and acidic residues" evidence="3">
    <location>
        <begin position="777"/>
        <end position="818"/>
    </location>
</feature>
<dbReference type="InterPro" id="IPR009061">
    <property type="entry name" value="DNA-bd_dom_put_sf"/>
</dbReference>
<dbReference type="Proteomes" id="UP000663829">
    <property type="component" value="Unassembled WGS sequence"/>
</dbReference>
<dbReference type="PANTHER" id="PTHR10005:SF25">
    <property type="entry name" value="SNO ONCOGENE, ISOFORM B"/>
    <property type="match status" value="1"/>
</dbReference>
<feature type="coiled-coil region" evidence="2">
    <location>
        <begin position="579"/>
        <end position="606"/>
    </location>
</feature>
<feature type="region of interest" description="Disordered" evidence="3">
    <location>
        <begin position="636"/>
        <end position="689"/>
    </location>
</feature>
<evidence type="ECO:0000256" key="3">
    <source>
        <dbReference type="SAM" id="MobiDB-lite"/>
    </source>
</evidence>
<dbReference type="SMART" id="SM01046">
    <property type="entry name" value="c-SKI_SMAD_bind"/>
    <property type="match status" value="1"/>
</dbReference>
<accession>A0A813UEZ1</accession>
<feature type="compositionally biased region" description="Low complexity" evidence="3">
    <location>
        <begin position="722"/>
        <end position="742"/>
    </location>
</feature>
<dbReference type="FunFam" id="3.10.260.20:FF:000002">
    <property type="entry name" value="SKI-like oncogene a"/>
    <property type="match status" value="1"/>
</dbReference>
<evidence type="ECO:0000256" key="1">
    <source>
        <dbReference type="ARBA" id="ARBA00009513"/>
    </source>
</evidence>
<organism evidence="5 7">
    <name type="scientific">Didymodactylos carnosus</name>
    <dbReference type="NCBI Taxonomy" id="1234261"/>
    <lineage>
        <taxon>Eukaryota</taxon>
        <taxon>Metazoa</taxon>
        <taxon>Spiralia</taxon>
        <taxon>Gnathifera</taxon>
        <taxon>Rotifera</taxon>
        <taxon>Eurotatoria</taxon>
        <taxon>Bdelloidea</taxon>
        <taxon>Philodinida</taxon>
        <taxon>Philodinidae</taxon>
        <taxon>Didymodactylos</taxon>
    </lineage>
</organism>
<evidence type="ECO:0000313" key="5">
    <source>
        <dbReference type="EMBL" id="CAF0826741.1"/>
    </source>
</evidence>
<dbReference type="SUPFAM" id="SSF63763">
    <property type="entry name" value="SAND domain-like"/>
    <property type="match status" value="1"/>
</dbReference>
<dbReference type="InterPro" id="IPR037000">
    <property type="entry name" value="Ski_DNA-bd_sf"/>
</dbReference>
<dbReference type="GO" id="GO:0000981">
    <property type="term" value="F:DNA-binding transcription factor activity, RNA polymerase II-specific"/>
    <property type="evidence" value="ECO:0007669"/>
    <property type="project" value="TreeGrafter"/>
</dbReference>
<feature type="compositionally biased region" description="Low complexity" evidence="3">
    <location>
        <begin position="69"/>
        <end position="83"/>
    </location>
</feature>
<proteinExistence type="inferred from homology"/>
<dbReference type="InterPro" id="IPR010919">
    <property type="entry name" value="SAND-like_dom_sf"/>
</dbReference>
<dbReference type="InterPro" id="IPR023216">
    <property type="entry name" value="Tscrpt_reg_SKI_SnoN"/>
</dbReference>
<name>A0A813UEZ1_9BILA</name>
<dbReference type="GO" id="GO:0030514">
    <property type="term" value="P:negative regulation of BMP signaling pathway"/>
    <property type="evidence" value="ECO:0007669"/>
    <property type="project" value="TreeGrafter"/>
</dbReference>
<protein>
    <recommendedName>
        <fullName evidence="4">c-SKI SMAD4-binding domain-containing protein</fullName>
    </recommendedName>
</protein>
<dbReference type="InterPro" id="IPR014890">
    <property type="entry name" value="c-SKI_SMAD4-bd_dom"/>
</dbReference>
<dbReference type="OrthoDB" id="3938623at2759"/>
<feature type="region of interest" description="Disordered" evidence="3">
    <location>
        <begin position="701"/>
        <end position="743"/>
    </location>
</feature>
<dbReference type="GO" id="GO:0000978">
    <property type="term" value="F:RNA polymerase II cis-regulatory region sequence-specific DNA binding"/>
    <property type="evidence" value="ECO:0007669"/>
    <property type="project" value="TreeGrafter"/>
</dbReference>
<dbReference type="GO" id="GO:0005737">
    <property type="term" value="C:cytoplasm"/>
    <property type="evidence" value="ECO:0007669"/>
    <property type="project" value="TreeGrafter"/>
</dbReference>
<dbReference type="EMBL" id="CAJNOQ010000671">
    <property type="protein sequence ID" value="CAF0826741.1"/>
    <property type="molecule type" value="Genomic_DNA"/>
</dbReference>
<reference evidence="5" key="1">
    <citation type="submission" date="2021-02" db="EMBL/GenBank/DDBJ databases">
        <authorList>
            <person name="Nowell W R."/>
        </authorList>
    </citation>
    <scope>NUCLEOTIDE SEQUENCE</scope>
</reference>
<gene>
    <name evidence="5" type="ORF">GPM918_LOCUS4838</name>
    <name evidence="6" type="ORF">SRO942_LOCUS4839</name>
</gene>
<dbReference type="Gene3D" id="3.10.260.20">
    <property type="entry name" value="Ski"/>
    <property type="match status" value="1"/>
</dbReference>
<dbReference type="Gene3D" id="3.10.390.10">
    <property type="entry name" value="SAND domain-like"/>
    <property type="match status" value="1"/>
</dbReference>
<comment type="caution">
    <text evidence="5">The sequence shown here is derived from an EMBL/GenBank/DDBJ whole genome shotgun (WGS) entry which is preliminary data.</text>
</comment>
<dbReference type="CDD" id="cd21079">
    <property type="entry name" value="DHD_Ski_Sno"/>
    <property type="match status" value="1"/>
</dbReference>